<dbReference type="EMBL" id="AP014685">
    <property type="protein sequence ID" value="BAR62279.1"/>
    <property type="molecule type" value="Genomic_DNA"/>
</dbReference>
<gene>
    <name evidence="3" type="ORF">NK6_9137</name>
</gene>
<feature type="domain" description="AB hydrolase-1" evidence="2">
    <location>
        <begin position="57"/>
        <end position="89"/>
    </location>
</feature>
<keyword evidence="1 3" id="KW-0378">Hydrolase</keyword>
<dbReference type="InterPro" id="IPR000639">
    <property type="entry name" value="Epox_hydrolase-like"/>
</dbReference>
<dbReference type="PANTHER" id="PTHR43329">
    <property type="entry name" value="EPOXIDE HYDROLASE"/>
    <property type="match status" value="1"/>
</dbReference>
<name>A0A0E4BX24_9BRAD</name>
<sequence>MRQVPEPEIARFSSRPYRGTSYFSTKPLKQGGKAMSSTRVIKANGIDLFIREAGQGPLVVLCHGWPELSYSWRHQIPALAAAGFHVVAPTCAATARARRRPT</sequence>
<evidence type="ECO:0000313" key="3">
    <source>
        <dbReference type="EMBL" id="BAR62279.1"/>
    </source>
</evidence>
<dbReference type="InterPro" id="IPR029058">
    <property type="entry name" value="AB_hydrolase_fold"/>
</dbReference>
<organism evidence="3 4">
    <name type="scientific">Bradyrhizobium diazoefficiens</name>
    <dbReference type="NCBI Taxonomy" id="1355477"/>
    <lineage>
        <taxon>Bacteria</taxon>
        <taxon>Pseudomonadati</taxon>
        <taxon>Pseudomonadota</taxon>
        <taxon>Alphaproteobacteria</taxon>
        <taxon>Hyphomicrobiales</taxon>
        <taxon>Nitrobacteraceae</taxon>
        <taxon>Bradyrhizobium</taxon>
    </lineage>
</organism>
<dbReference type="Pfam" id="PF00561">
    <property type="entry name" value="Abhydrolase_1"/>
    <property type="match status" value="1"/>
</dbReference>
<dbReference type="GO" id="GO:0016787">
    <property type="term" value="F:hydrolase activity"/>
    <property type="evidence" value="ECO:0007669"/>
    <property type="project" value="UniProtKB-KW"/>
</dbReference>
<dbReference type="SUPFAM" id="SSF53474">
    <property type="entry name" value="alpha/beta-Hydrolases"/>
    <property type="match status" value="1"/>
</dbReference>
<dbReference type="PRINTS" id="PR00412">
    <property type="entry name" value="EPOXHYDRLASE"/>
</dbReference>
<protein>
    <submittedName>
        <fullName evidence="3">Epoxide hydrolase</fullName>
    </submittedName>
</protein>
<reference evidence="3 4" key="1">
    <citation type="submission" date="2014-11" db="EMBL/GenBank/DDBJ databases">
        <title>Symbiosis island explosion on the genome of extra-slow-growing strains of soybean bradyrhizobia with massive insertion sequences.</title>
        <authorList>
            <person name="Iida T."/>
            <person name="Minamisawa K."/>
        </authorList>
    </citation>
    <scope>NUCLEOTIDE SEQUENCE [LARGE SCALE GENOMIC DNA]</scope>
    <source>
        <strain evidence="3 4">NK6</strain>
    </source>
</reference>
<dbReference type="AlphaFoldDB" id="A0A0E4BX24"/>
<dbReference type="Proteomes" id="UP000063308">
    <property type="component" value="Chromosome"/>
</dbReference>
<proteinExistence type="predicted"/>
<dbReference type="InterPro" id="IPR000073">
    <property type="entry name" value="AB_hydrolase_1"/>
</dbReference>
<evidence type="ECO:0000256" key="1">
    <source>
        <dbReference type="ARBA" id="ARBA00022801"/>
    </source>
</evidence>
<evidence type="ECO:0000259" key="2">
    <source>
        <dbReference type="Pfam" id="PF00561"/>
    </source>
</evidence>
<dbReference type="Gene3D" id="3.40.50.1820">
    <property type="entry name" value="alpha/beta hydrolase"/>
    <property type="match status" value="1"/>
</dbReference>
<evidence type="ECO:0000313" key="4">
    <source>
        <dbReference type="Proteomes" id="UP000063308"/>
    </source>
</evidence>
<accession>A0A0E4BX24</accession>